<evidence type="ECO:0000313" key="5">
    <source>
        <dbReference type="Proteomes" id="UP000198625"/>
    </source>
</evidence>
<dbReference type="Gene3D" id="3.90.1170.50">
    <property type="entry name" value="Aldehyde oxidase/xanthine dehydrogenase, a/b hammerhead"/>
    <property type="match status" value="1"/>
</dbReference>
<dbReference type="Gene3D" id="3.30.365.10">
    <property type="entry name" value="Aldehyde oxidase/xanthine dehydrogenase, molybdopterin binding domain"/>
    <property type="match status" value="4"/>
</dbReference>
<accession>A0A1H3MDB9</accession>
<dbReference type="InterPro" id="IPR046867">
    <property type="entry name" value="AldOxase/xan_DH_MoCoBD2"/>
</dbReference>
<dbReference type="SUPFAM" id="SSF56003">
    <property type="entry name" value="Molybdenum cofactor-binding domain"/>
    <property type="match status" value="1"/>
</dbReference>
<evidence type="ECO:0000313" key="4">
    <source>
        <dbReference type="EMBL" id="SDY74015.1"/>
    </source>
</evidence>
<dbReference type="InterPro" id="IPR008274">
    <property type="entry name" value="AldOxase/xan_DH_MoCoBD1"/>
</dbReference>
<dbReference type="RefSeq" id="WP_091727489.1">
    <property type="nucleotide sequence ID" value="NZ_FNQE01000006.1"/>
</dbReference>
<dbReference type="Pfam" id="PF01315">
    <property type="entry name" value="Ald_Xan_dh_C"/>
    <property type="match status" value="1"/>
</dbReference>
<dbReference type="InterPro" id="IPR016208">
    <property type="entry name" value="Ald_Oxase/xanthine_DH-like"/>
</dbReference>
<organism evidence="4 5">
    <name type="scientific">Proteiniborus ethanoligenes</name>
    <dbReference type="NCBI Taxonomy" id="415015"/>
    <lineage>
        <taxon>Bacteria</taxon>
        <taxon>Bacillati</taxon>
        <taxon>Bacillota</taxon>
        <taxon>Clostridia</taxon>
        <taxon>Eubacteriales</taxon>
        <taxon>Proteiniborus</taxon>
    </lineage>
</organism>
<reference evidence="5" key="1">
    <citation type="submission" date="2016-10" db="EMBL/GenBank/DDBJ databases">
        <authorList>
            <person name="Varghese N."/>
            <person name="Submissions S."/>
        </authorList>
    </citation>
    <scope>NUCLEOTIDE SEQUENCE [LARGE SCALE GENOMIC DNA]</scope>
    <source>
        <strain evidence="5">DSM 21650</strain>
    </source>
</reference>
<dbReference type="InterPro" id="IPR000674">
    <property type="entry name" value="Ald_Oxase/Xan_DH_a/b"/>
</dbReference>
<keyword evidence="1" id="KW-0500">Molybdenum</keyword>
<proteinExistence type="predicted"/>
<dbReference type="GO" id="GO:0005506">
    <property type="term" value="F:iron ion binding"/>
    <property type="evidence" value="ECO:0007669"/>
    <property type="project" value="InterPro"/>
</dbReference>
<evidence type="ECO:0000259" key="3">
    <source>
        <dbReference type="SMART" id="SM01008"/>
    </source>
</evidence>
<dbReference type="AlphaFoldDB" id="A0A1H3MDB9"/>
<dbReference type="Proteomes" id="UP000198625">
    <property type="component" value="Unassembled WGS sequence"/>
</dbReference>
<dbReference type="EMBL" id="FNQE01000006">
    <property type="protein sequence ID" value="SDY74015.1"/>
    <property type="molecule type" value="Genomic_DNA"/>
</dbReference>
<dbReference type="SUPFAM" id="SSF54665">
    <property type="entry name" value="CO dehydrogenase molybdoprotein N-domain-like"/>
    <property type="match status" value="1"/>
</dbReference>
<dbReference type="OrthoDB" id="9759099at2"/>
<keyword evidence="5" id="KW-1185">Reference proteome</keyword>
<dbReference type="STRING" id="415015.SAMN05660462_00780"/>
<keyword evidence="2" id="KW-0560">Oxidoreductase</keyword>
<evidence type="ECO:0000256" key="1">
    <source>
        <dbReference type="ARBA" id="ARBA00022505"/>
    </source>
</evidence>
<dbReference type="Pfam" id="PF02738">
    <property type="entry name" value="MoCoBD_1"/>
    <property type="match status" value="1"/>
</dbReference>
<evidence type="ECO:0000256" key="2">
    <source>
        <dbReference type="ARBA" id="ARBA00023002"/>
    </source>
</evidence>
<name>A0A1H3MDB9_9FIRM</name>
<feature type="domain" description="Aldehyde oxidase/xanthine dehydrogenase a/b hammerhead" evidence="3">
    <location>
        <begin position="22"/>
        <end position="134"/>
    </location>
</feature>
<dbReference type="PANTHER" id="PTHR11908:SF132">
    <property type="entry name" value="ALDEHYDE OXIDASE 1-RELATED"/>
    <property type="match status" value="1"/>
</dbReference>
<dbReference type="SMART" id="SM01008">
    <property type="entry name" value="Ald_Xan_dh_C"/>
    <property type="match status" value="1"/>
</dbReference>
<dbReference type="Pfam" id="PF20256">
    <property type="entry name" value="MoCoBD_2"/>
    <property type="match status" value="1"/>
</dbReference>
<gene>
    <name evidence="4" type="ORF">SAMN05660462_00780</name>
</gene>
<sequence length="775" mass="84772">MKPNRISIGKSIPKVDGVQLVTGKPAYTDDLAPRDALIIKILRSPYAFARIKGINKEKAEKIPGVECILTHEDVPKILFTRAGQSYPEPSTYDKYILDEYVRYIGDEVAIIAAVSEDIALRAMKLIKVEYEVFEPVLDIENVENHPSKIHFKDRCHSNINIGFDPEKNIAAIYNFGYGDIEKTLEECSVVVRESYRSQAQAHAMMETYRAYSYIDQYGKLVIVSSTQIPFHVRRMIANSLNVPISKVRIIKPRIGGGFGGKQTAQVEFYTALVTLKTGKSSKIVYTRKETFESTTSRHGMKIDVTIGADLDGKIKAVDMHAISDTGAYGEHAYTVLGAAGYKSLPLYNKVEAARFTGKAVYTNRTPGGALRGYGVTQGTFALESAMNELAHRLNMDPAKLREMNMLKKGETSKIFNMTTIGAGSEPIMMDSCELEYCVKRGKELIGWNEKYPRREISPTKIRGIGMAIAMQGSGIPGIDTATATIKIDDNGYFTLLLGATDIGTGSDTILRQIAAEALGVDNDTISVFSSDTDLTPFDVGAYASGTTYFSGNAVKKAALEMKELIKQEGASHLKIDVEDVIFDGKEIRNKTGDKKISLADLSNRLIYKNPTKQLTTTASFGTSDVAPPFISAFAEVEVDTETGKVELINYATVVDSGTIINPKLARVQAEGGAVQGIGMALFEEVREDSRGRLITNNLMEYKIPSRIDINNIIVDFADGYDATGPFGAKSIGEVVTNPAPPAIQDAVFNAVGVRIRSLPITPEKVKMALIENNKG</sequence>
<dbReference type="InterPro" id="IPR037165">
    <property type="entry name" value="AldOxase/xan_DH_Mopterin-bd_sf"/>
</dbReference>
<protein>
    <submittedName>
        <fullName evidence="4">CO or xanthine dehydrogenase, Mo-binding subunit</fullName>
    </submittedName>
</protein>
<dbReference type="PANTHER" id="PTHR11908">
    <property type="entry name" value="XANTHINE DEHYDROGENASE"/>
    <property type="match status" value="1"/>
</dbReference>
<dbReference type="GO" id="GO:0016491">
    <property type="term" value="F:oxidoreductase activity"/>
    <property type="evidence" value="ECO:0007669"/>
    <property type="project" value="UniProtKB-KW"/>
</dbReference>
<dbReference type="InterPro" id="IPR036856">
    <property type="entry name" value="Ald_Oxase/Xan_DH_a/b_sf"/>
</dbReference>